<accession>A0A2T4Z3J5</accession>
<dbReference type="Proteomes" id="UP000241639">
    <property type="component" value="Unassembled WGS sequence"/>
</dbReference>
<protein>
    <submittedName>
        <fullName evidence="1">Uncharacterized protein</fullName>
    </submittedName>
</protein>
<evidence type="ECO:0000313" key="2">
    <source>
        <dbReference type="Proteomes" id="UP000241639"/>
    </source>
</evidence>
<evidence type="ECO:0000313" key="1">
    <source>
        <dbReference type="EMBL" id="PTM56463.1"/>
    </source>
</evidence>
<dbReference type="AlphaFoldDB" id="A0A2T4Z3J5"/>
<dbReference type="EMBL" id="PZZP01000002">
    <property type="protein sequence ID" value="PTM56463.1"/>
    <property type="molecule type" value="Genomic_DNA"/>
</dbReference>
<reference evidence="1 2" key="1">
    <citation type="submission" date="2018-04" db="EMBL/GenBank/DDBJ databases">
        <title>Genomic Encyclopedia of Archaeal and Bacterial Type Strains, Phase II (KMG-II): from individual species to whole genera.</title>
        <authorList>
            <person name="Goeker M."/>
        </authorList>
    </citation>
    <scope>NUCLEOTIDE SEQUENCE [LARGE SCALE GENOMIC DNA]</scope>
    <source>
        <strain evidence="1 2">DSM 45169</strain>
    </source>
</reference>
<organism evidence="1 2">
    <name type="scientific">Desmospora activa DSM 45169</name>
    <dbReference type="NCBI Taxonomy" id="1121389"/>
    <lineage>
        <taxon>Bacteria</taxon>
        <taxon>Bacillati</taxon>
        <taxon>Bacillota</taxon>
        <taxon>Bacilli</taxon>
        <taxon>Bacillales</taxon>
        <taxon>Thermoactinomycetaceae</taxon>
        <taxon>Desmospora</taxon>
    </lineage>
</organism>
<comment type="caution">
    <text evidence="1">The sequence shown here is derived from an EMBL/GenBank/DDBJ whole genome shotgun (WGS) entry which is preliminary data.</text>
</comment>
<sequence length="74" mass="8971">MMLFRDRMVQIHQSYGEPRVIYSLRNQLERNHIESRLRVKRKKHLTTYQLLVPSQDAQKAVEILDCYKKELEKA</sequence>
<gene>
    <name evidence="1" type="ORF">C8J48_2785</name>
</gene>
<keyword evidence="2" id="KW-1185">Reference proteome</keyword>
<proteinExistence type="predicted"/>
<name>A0A2T4Z3J5_9BACL</name>